<reference evidence="1" key="1">
    <citation type="submission" date="2014-09" db="EMBL/GenBank/DDBJ databases">
        <authorList>
            <person name="Magalhaes I.L.F."/>
            <person name="Oliveira U."/>
            <person name="Santos F.R."/>
            <person name="Vidigal T.H.D.A."/>
            <person name="Brescovit A.D."/>
            <person name="Santos A.J."/>
        </authorList>
    </citation>
    <scope>NUCLEOTIDE SEQUENCE</scope>
    <source>
        <tissue evidence="1">Shoot tissue taken approximately 20 cm above the soil surface</tissue>
    </source>
</reference>
<accession>A0A0A9A6Y9</accession>
<sequence length="66" mass="7650">MYQFCTNILTYEVVFRLPISKKYFHINCTAHAILLIPLDGHKRVVLTVSISKTNYMIFCLGARTKN</sequence>
<protein>
    <submittedName>
        <fullName evidence="1">Uncharacterized protein</fullName>
    </submittedName>
</protein>
<dbReference type="EMBL" id="GBRH01252217">
    <property type="protein sequence ID" value="JAD45678.1"/>
    <property type="molecule type" value="Transcribed_RNA"/>
</dbReference>
<organism evidence="1">
    <name type="scientific">Arundo donax</name>
    <name type="common">Giant reed</name>
    <name type="synonym">Donax arundinaceus</name>
    <dbReference type="NCBI Taxonomy" id="35708"/>
    <lineage>
        <taxon>Eukaryota</taxon>
        <taxon>Viridiplantae</taxon>
        <taxon>Streptophyta</taxon>
        <taxon>Embryophyta</taxon>
        <taxon>Tracheophyta</taxon>
        <taxon>Spermatophyta</taxon>
        <taxon>Magnoliopsida</taxon>
        <taxon>Liliopsida</taxon>
        <taxon>Poales</taxon>
        <taxon>Poaceae</taxon>
        <taxon>PACMAD clade</taxon>
        <taxon>Arundinoideae</taxon>
        <taxon>Arundineae</taxon>
        <taxon>Arundo</taxon>
    </lineage>
</organism>
<dbReference type="AlphaFoldDB" id="A0A0A9A6Y9"/>
<reference evidence="1" key="2">
    <citation type="journal article" date="2015" name="Data Brief">
        <title>Shoot transcriptome of the giant reed, Arundo donax.</title>
        <authorList>
            <person name="Barrero R.A."/>
            <person name="Guerrero F.D."/>
            <person name="Moolhuijzen P."/>
            <person name="Goolsby J.A."/>
            <person name="Tidwell J."/>
            <person name="Bellgard S.E."/>
            <person name="Bellgard M.I."/>
        </authorList>
    </citation>
    <scope>NUCLEOTIDE SEQUENCE</scope>
    <source>
        <tissue evidence="1">Shoot tissue taken approximately 20 cm above the soil surface</tissue>
    </source>
</reference>
<name>A0A0A9A6Y9_ARUDO</name>
<evidence type="ECO:0000313" key="1">
    <source>
        <dbReference type="EMBL" id="JAD45678.1"/>
    </source>
</evidence>
<proteinExistence type="predicted"/>